<dbReference type="PROSITE" id="PS50110">
    <property type="entry name" value="RESPONSE_REGULATORY"/>
    <property type="match status" value="1"/>
</dbReference>
<comment type="catalytic activity">
    <reaction evidence="1">
        <text>ATP + protein L-histidine = ADP + protein N-phospho-L-histidine.</text>
        <dbReference type="EC" id="2.7.13.3"/>
    </reaction>
</comment>
<dbReference type="Pfam" id="PF12833">
    <property type="entry name" value="HTH_18"/>
    <property type="match status" value="1"/>
</dbReference>
<dbReference type="InterPro" id="IPR003661">
    <property type="entry name" value="HisK_dim/P_dom"/>
</dbReference>
<dbReference type="STRING" id="1391627.SAMN05216464_101792"/>
<dbReference type="Proteomes" id="UP000199072">
    <property type="component" value="Unassembled WGS sequence"/>
</dbReference>
<dbReference type="InterPro" id="IPR004358">
    <property type="entry name" value="Sig_transdc_His_kin-like_C"/>
</dbReference>
<keyword evidence="5" id="KW-0238">DNA-binding</keyword>
<accession>A0A1G6UZJ1</accession>
<dbReference type="SUPFAM" id="SSF46689">
    <property type="entry name" value="Homeodomain-like"/>
    <property type="match status" value="1"/>
</dbReference>
<gene>
    <name evidence="11" type="ORF">SAMN05216464_101792</name>
</gene>
<evidence type="ECO:0000256" key="7">
    <source>
        <dbReference type="PROSITE-ProRule" id="PRU00169"/>
    </source>
</evidence>
<dbReference type="InterPro" id="IPR011006">
    <property type="entry name" value="CheY-like_superfamily"/>
</dbReference>
<feature type="modified residue" description="4-aspartylphosphate" evidence="7">
    <location>
        <position position="1179"/>
    </location>
</feature>
<protein>
    <recommendedName>
        <fullName evidence="2">histidine kinase</fullName>
        <ecNumber evidence="2">2.7.13.3</ecNumber>
    </recommendedName>
</protein>
<dbReference type="PROSITE" id="PS00041">
    <property type="entry name" value="HTH_ARAC_FAMILY_1"/>
    <property type="match status" value="1"/>
</dbReference>
<dbReference type="SMART" id="SM00387">
    <property type="entry name" value="HATPase_c"/>
    <property type="match status" value="1"/>
</dbReference>
<dbReference type="SMART" id="SM00342">
    <property type="entry name" value="HTH_ARAC"/>
    <property type="match status" value="1"/>
</dbReference>
<dbReference type="GO" id="GO:0000155">
    <property type="term" value="F:phosphorelay sensor kinase activity"/>
    <property type="evidence" value="ECO:0007669"/>
    <property type="project" value="InterPro"/>
</dbReference>
<dbReference type="FunFam" id="2.60.40.10:FF:000791">
    <property type="entry name" value="Two-component system sensor histidine kinase/response regulator"/>
    <property type="match status" value="1"/>
</dbReference>
<dbReference type="Gene3D" id="2.60.40.10">
    <property type="entry name" value="Immunoglobulins"/>
    <property type="match status" value="1"/>
</dbReference>
<dbReference type="SMART" id="SM00448">
    <property type="entry name" value="REC"/>
    <property type="match status" value="1"/>
</dbReference>
<dbReference type="SUPFAM" id="SSF63829">
    <property type="entry name" value="Calcium-dependent phosphotriesterase"/>
    <property type="match status" value="3"/>
</dbReference>
<dbReference type="GO" id="GO:0003700">
    <property type="term" value="F:DNA-binding transcription factor activity"/>
    <property type="evidence" value="ECO:0007669"/>
    <property type="project" value="InterPro"/>
</dbReference>
<dbReference type="SUPFAM" id="SSF47384">
    <property type="entry name" value="Homodimeric domain of signal transducing histidine kinase"/>
    <property type="match status" value="1"/>
</dbReference>
<dbReference type="InterPro" id="IPR018062">
    <property type="entry name" value="HTH_AraC-typ_CS"/>
</dbReference>
<dbReference type="CDD" id="cd00075">
    <property type="entry name" value="HATPase"/>
    <property type="match status" value="1"/>
</dbReference>
<feature type="domain" description="Histidine kinase" evidence="9">
    <location>
        <begin position="851"/>
        <end position="1082"/>
    </location>
</feature>
<dbReference type="InterPro" id="IPR013783">
    <property type="entry name" value="Ig-like_fold"/>
</dbReference>
<dbReference type="PROSITE" id="PS50109">
    <property type="entry name" value="HIS_KIN"/>
    <property type="match status" value="1"/>
</dbReference>
<dbReference type="InterPro" id="IPR005467">
    <property type="entry name" value="His_kinase_dom"/>
</dbReference>
<dbReference type="InterPro" id="IPR011110">
    <property type="entry name" value="Reg_prop"/>
</dbReference>
<organism evidence="11 12">
    <name type="scientific">Mucilaginibacter pineti</name>
    <dbReference type="NCBI Taxonomy" id="1391627"/>
    <lineage>
        <taxon>Bacteria</taxon>
        <taxon>Pseudomonadati</taxon>
        <taxon>Bacteroidota</taxon>
        <taxon>Sphingobacteriia</taxon>
        <taxon>Sphingobacteriales</taxon>
        <taxon>Sphingobacteriaceae</taxon>
        <taxon>Mucilaginibacter</taxon>
    </lineage>
</organism>
<dbReference type="InterPro" id="IPR018060">
    <property type="entry name" value="HTH_AraC"/>
</dbReference>
<dbReference type="Gene3D" id="3.40.50.2300">
    <property type="match status" value="1"/>
</dbReference>
<dbReference type="InterPro" id="IPR009057">
    <property type="entry name" value="Homeodomain-like_sf"/>
</dbReference>
<keyword evidence="4" id="KW-0805">Transcription regulation</keyword>
<dbReference type="Pfam" id="PF00072">
    <property type="entry name" value="Response_reg"/>
    <property type="match status" value="1"/>
</dbReference>
<dbReference type="Gene3D" id="3.30.565.10">
    <property type="entry name" value="Histidine kinase-like ATPase, C-terminal domain"/>
    <property type="match status" value="1"/>
</dbReference>
<dbReference type="Gene3D" id="1.10.287.130">
    <property type="match status" value="1"/>
</dbReference>
<dbReference type="PANTHER" id="PTHR43547:SF2">
    <property type="entry name" value="HYBRID SIGNAL TRANSDUCTION HISTIDINE KINASE C"/>
    <property type="match status" value="1"/>
</dbReference>
<evidence type="ECO:0000313" key="11">
    <source>
        <dbReference type="EMBL" id="SDD46055.1"/>
    </source>
</evidence>
<evidence type="ECO:0000256" key="3">
    <source>
        <dbReference type="ARBA" id="ARBA00022553"/>
    </source>
</evidence>
<evidence type="ECO:0000259" key="8">
    <source>
        <dbReference type="PROSITE" id="PS01124"/>
    </source>
</evidence>
<feature type="domain" description="HTH araC/xylS-type" evidence="8">
    <location>
        <begin position="1278"/>
        <end position="1377"/>
    </location>
</feature>
<sequence length="1384" mass="157187">MLIAYTALPKKMIILRLTVLILGGAFACFLPANAQAPKLKFSHINSFQGLSNSTVEAIYQDHRGFMWFGTRDGLNRYDGYQITVFKNKPTDTASLSDDYIRCLQEDSRHELWIGTSNGLNRFNQFKNKFTRFKHLPADKQSISGNTINCIYNDRQGNLWIGTADGSLNLYFPETNSFAHFYTPAKSAVNYIYEDSNNTLWIGTATRLNSFDRNKHTFSSEINLSGINTLNLPVNAIQEDHQHNLWLGIENGGLMQLDFKSKTVKRYQHQQNNVGSLANDQVKCLLIDRKGNIWAGGINGGLSLFNPQNNSFANYQNVSENPGSLSQRTVSAIFEDDQSNLWVGTHRAGVNLYTPKANKFRLLQNEPDNNSLSYNDVRAFCEDEQHRIWIGTDGGGINVYDPLKNTFKYYRYNPNNSQSLAADAVLDIYKADEKKVWISTWGGGLNYFDKASGNFRHFTNNPSDKTTISSNYVQQAFKDSEGNFWVATYYGGLNLMDERTYQFRRIKTAPDNKTQLLGNNIVSLNEDGHKNLWIGTDDGGLNCYNLLTKRFSHYFNNLEKLPDLRIIFVDHKGRVWLGQNGLYLFNDSKNKFEIYTDKAGLGTTVIKGIEEDETGNLWISGTNGLIKLNPKNLQFTRYNIADGLQGQEFEANSSLKAKNGNIYFGGVNGFNVFNPAAIKANAYIPLVYVTGFQVFDKMISPDTPGSPLSSDISVTKSVKLSYRQSSLTLYFAALNYTATENNAYRYRLKGFDPTWHFTNERKATYTNLAPGDYTFVITAANNDGVWNNKGASLTITITPPFWATWWFRTLVALVLTVSVYQLLRFKKNLDLRRLEESRREEMHQLQLQFFTNISHEFRTPLSLILGPLETLLQKGQSASSQYYEVMYRNANRLLLLINELMDFRKVETGVLKLNVIQGNLPAFIAELAAEFKEAAIQKNITLDVVSVNDLPAAWFDRQVLEKIVLNLINNSLKYTPGKGCITVEVLDSLRDFKSPYENELILKNNFRAGKYAYIRISDNGIGISKESIQHLFERYYRITESHLGSGIGLAFVKSLTVLHKGDIYVYSQRHQGTDIIIGLPILETDYQPNEKWSKTTQEGGTRLESIQADLPMPNGLLYPEKQTPISSTQQYRILVVEDNDEIRAFIKSSLSDLYTITEAADGNSGIAKARNEFPDLIISDVMMPGLNGVDFCRTIKEDINTSHIPFIMLTAKTNLQAEIEGIGSGADLYLPKPISINLLTLSIRNIFEQRQKLKDRYLKDHHIEVRELVHSTKDKEFLDTLLSFIDKELSNPDLDVDQLCSAIGMSRTKLYHKIKEISGQAPNEFIRSIRLKKAIEILTHEDVLLTEVIYRVGIQTQSYFTKAFKKEYGKTPTQYIRDLTAERKN</sequence>
<dbReference type="PANTHER" id="PTHR43547">
    <property type="entry name" value="TWO-COMPONENT HISTIDINE KINASE"/>
    <property type="match status" value="1"/>
</dbReference>
<keyword evidence="6" id="KW-0804">Transcription</keyword>
<dbReference type="Gene3D" id="2.130.10.10">
    <property type="entry name" value="YVTN repeat-like/Quinoprotein amine dehydrogenase"/>
    <property type="match status" value="4"/>
</dbReference>
<keyword evidence="11" id="KW-0418">Kinase</keyword>
<dbReference type="EC" id="2.7.13.3" evidence="2"/>
<dbReference type="SMART" id="SM00388">
    <property type="entry name" value="HisKA"/>
    <property type="match status" value="1"/>
</dbReference>
<evidence type="ECO:0000259" key="9">
    <source>
        <dbReference type="PROSITE" id="PS50109"/>
    </source>
</evidence>
<evidence type="ECO:0000313" key="12">
    <source>
        <dbReference type="Proteomes" id="UP000199072"/>
    </source>
</evidence>
<evidence type="ECO:0000259" key="10">
    <source>
        <dbReference type="PROSITE" id="PS50110"/>
    </source>
</evidence>
<dbReference type="InterPro" id="IPR036890">
    <property type="entry name" value="HATPase_C_sf"/>
</dbReference>
<dbReference type="Pfam" id="PF07495">
    <property type="entry name" value="Y_Y_Y"/>
    <property type="match status" value="1"/>
</dbReference>
<dbReference type="PRINTS" id="PR00344">
    <property type="entry name" value="BCTRLSENSOR"/>
</dbReference>
<dbReference type="InterPro" id="IPR011123">
    <property type="entry name" value="Y_Y_Y"/>
</dbReference>
<proteinExistence type="predicted"/>
<keyword evidence="12" id="KW-1185">Reference proteome</keyword>
<dbReference type="InterPro" id="IPR015943">
    <property type="entry name" value="WD40/YVTN_repeat-like_dom_sf"/>
</dbReference>
<dbReference type="Pfam" id="PF00512">
    <property type="entry name" value="HisKA"/>
    <property type="match status" value="1"/>
</dbReference>
<dbReference type="Gene3D" id="1.10.10.60">
    <property type="entry name" value="Homeodomain-like"/>
    <property type="match status" value="1"/>
</dbReference>
<dbReference type="EMBL" id="FNAI01000001">
    <property type="protein sequence ID" value="SDD46055.1"/>
    <property type="molecule type" value="Genomic_DNA"/>
</dbReference>
<dbReference type="CDD" id="cd00146">
    <property type="entry name" value="PKD"/>
    <property type="match status" value="1"/>
</dbReference>
<dbReference type="InterPro" id="IPR001789">
    <property type="entry name" value="Sig_transdc_resp-reg_receiver"/>
</dbReference>
<evidence type="ECO:0000256" key="4">
    <source>
        <dbReference type="ARBA" id="ARBA00023015"/>
    </source>
</evidence>
<name>A0A1G6UZJ1_9SPHI</name>
<dbReference type="CDD" id="cd00082">
    <property type="entry name" value="HisKA"/>
    <property type="match status" value="1"/>
</dbReference>
<evidence type="ECO:0000256" key="5">
    <source>
        <dbReference type="ARBA" id="ARBA00023125"/>
    </source>
</evidence>
<keyword evidence="3 7" id="KW-0597">Phosphoprotein</keyword>
<dbReference type="InterPro" id="IPR036097">
    <property type="entry name" value="HisK_dim/P_sf"/>
</dbReference>
<dbReference type="InterPro" id="IPR003594">
    <property type="entry name" value="HATPase_dom"/>
</dbReference>
<dbReference type="CDD" id="cd17574">
    <property type="entry name" value="REC_OmpR"/>
    <property type="match status" value="1"/>
</dbReference>
<dbReference type="GO" id="GO:0043565">
    <property type="term" value="F:sequence-specific DNA binding"/>
    <property type="evidence" value="ECO:0007669"/>
    <property type="project" value="InterPro"/>
</dbReference>
<dbReference type="SUPFAM" id="SSF52172">
    <property type="entry name" value="CheY-like"/>
    <property type="match status" value="1"/>
</dbReference>
<reference evidence="11 12" key="1">
    <citation type="submission" date="2016-10" db="EMBL/GenBank/DDBJ databases">
        <authorList>
            <person name="de Groot N.N."/>
        </authorList>
    </citation>
    <scope>NUCLEOTIDE SEQUENCE [LARGE SCALE GENOMIC DNA]</scope>
    <source>
        <strain evidence="11 12">47C3B</strain>
    </source>
</reference>
<dbReference type="PROSITE" id="PS01124">
    <property type="entry name" value="HTH_ARAC_FAMILY_2"/>
    <property type="match status" value="1"/>
</dbReference>
<dbReference type="Pfam" id="PF02518">
    <property type="entry name" value="HATPase_c"/>
    <property type="match status" value="1"/>
</dbReference>
<feature type="domain" description="Response regulatory" evidence="10">
    <location>
        <begin position="1131"/>
        <end position="1246"/>
    </location>
</feature>
<dbReference type="FunFam" id="1.10.287.130:FF:000045">
    <property type="entry name" value="Two-component system sensor histidine kinase/response regulator"/>
    <property type="match status" value="1"/>
</dbReference>
<dbReference type="Pfam" id="PF07494">
    <property type="entry name" value="Reg_prop"/>
    <property type="match status" value="8"/>
</dbReference>
<evidence type="ECO:0000256" key="2">
    <source>
        <dbReference type="ARBA" id="ARBA00012438"/>
    </source>
</evidence>
<evidence type="ECO:0000256" key="6">
    <source>
        <dbReference type="ARBA" id="ARBA00023163"/>
    </source>
</evidence>
<keyword evidence="11" id="KW-0808">Transferase</keyword>
<dbReference type="SUPFAM" id="SSF55874">
    <property type="entry name" value="ATPase domain of HSP90 chaperone/DNA topoisomerase II/histidine kinase"/>
    <property type="match status" value="1"/>
</dbReference>
<evidence type="ECO:0000256" key="1">
    <source>
        <dbReference type="ARBA" id="ARBA00000085"/>
    </source>
</evidence>